<evidence type="ECO:0000313" key="2">
    <source>
        <dbReference type="EMBL" id="CEK46967.1"/>
    </source>
</evidence>
<sequence length="90" mass="10186">LNMTHKKLDKKNKVILNPTNSLAAFIAERLRKEDLEPVSVCKMNQIDRSSVRQIDEDSPLDISPHFMNQPIYTNAPGEDPSLDVGSHLMK</sequence>
<dbReference type="AlphaFoldDB" id="A0A0B6XSK8"/>
<feature type="region of interest" description="Disordered" evidence="1">
    <location>
        <begin position="50"/>
        <end position="90"/>
    </location>
</feature>
<dbReference type="EMBL" id="HACG01000102">
    <property type="protein sequence ID" value="CEK46967.1"/>
    <property type="molecule type" value="Transcribed_RNA"/>
</dbReference>
<protein>
    <submittedName>
        <fullName evidence="2">Uncharacterized protein</fullName>
    </submittedName>
</protein>
<accession>A0A0B6XSK8</accession>
<evidence type="ECO:0000256" key="1">
    <source>
        <dbReference type="SAM" id="MobiDB-lite"/>
    </source>
</evidence>
<name>A0A0B6XSK8_9EUPU</name>
<feature type="non-terminal residue" evidence="2">
    <location>
        <position position="1"/>
    </location>
</feature>
<proteinExistence type="predicted"/>
<gene>
    <name evidence="2" type="primary">ORF251</name>
</gene>
<organism evidence="2">
    <name type="scientific">Arion vulgaris</name>
    <dbReference type="NCBI Taxonomy" id="1028688"/>
    <lineage>
        <taxon>Eukaryota</taxon>
        <taxon>Metazoa</taxon>
        <taxon>Spiralia</taxon>
        <taxon>Lophotrochozoa</taxon>
        <taxon>Mollusca</taxon>
        <taxon>Gastropoda</taxon>
        <taxon>Heterobranchia</taxon>
        <taxon>Euthyneura</taxon>
        <taxon>Panpulmonata</taxon>
        <taxon>Eupulmonata</taxon>
        <taxon>Stylommatophora</taxon>
        <taxon>Helicina</taxon>
        <taxon>Arionoidea</taxon>
        <taxon>Arionidae</taxon>
        <taxon>Arion</taxon>
    </lineage>
</organism>
<reference evidence="2" key="1">
    <citation type="submission" date="2014-12" db="EMBL/GenBank/DDBJ databases">
        <title>Insight into the proteome of Arion vulgaris.</title>
        <authorList>
            <person name="Aradska J."/>
            <person name="Bulat T."/>
            <person name="Smidak R."/>
            <person name="Sarate P."/>
            <person name="Gangsoo J."/>
            <person name="Sialana F."/>
            <person name="Bilban M."/>
            <person name="Lubec G."/>
        </authorList>
    </citation>
    <scope>NUCLEOTIDE SEQUENCE</scope>
    <source>
        <tissue evidence="2">Skin</tissue>
    </source>
</reference>
<feature type="non-terminal residue" evidence="2">
    <location>
        <position position="90"/>
    </location>
</feature>